<dbReference type="GO" id="GO:0051301">
    <property type="term" value="P:cell division"/>
    <property type="evidence" value="ECO:0007669"/>
    <property type="project" value="UniProtKB-KW"/>
</dbReference>
<keyword evidence="7 11" id="KW-1133">Transmembrane helix</keyword>
<dbReference type="InterPro" id="IPR014168">
    <property type="entry name" value="Tol-Pal_TolR"/>
</dbReference>
<dbReference type="GO" id="GO:0005886">
    <property type="term" value="C:plasma membrane"/>
    <property type="evidence" value="ECO:0007669"/>
    <property type="project" value="UniProtKB-SubCell"/>
</dbReference>
<evidence type="ECO:0000256" key="7">
    <source>
        <dbReference type="ARBA" id="ARBA00022989"/>
    </source>
</evidence>
<keyword evidence="13" id="KW-1185">Reference proteome</keyword>
<keyword evidence="10" id="KW-0653">Protein transport</keyword>
<gene>
    <name evidence="12" type="ORF">SAMN02746041_00457</name>
</gene>
<protein>
    <submittedName>
        <fullName evidence="12">Cell division and transport-associated protein TolR</fullName>
    </submittedName>
</protein>
<keyword evidence="9" id="KW-0131">Cell cycle</keyword>
<dbReference type="PANTHER" id="PTHR30558">
    <property type="entry name" value="EXBD MEMBRANE COMPONENT OF PMF-DRIVEN MACROMOLECULE IMPORT SYSTEM"/>
    <property type="match status" value="1"/>
</dbReference>
<comment type="similarity">
    <text evidence="2 10">Belongs to the ExbD/TolR family.</text>
</comment>
<dbReference type="OrthoDB" id="9798629at2"/>
<evidence type="ECO:0000313" key="12">
    <source>
        <dbReference type="EMBL" id="SMC18077.1"/>
    </source>
</evidence>
<dbReference type="PANTHER" id="PTHR30558:SF7">
    <property type="entry name" value="TOL-PAL SYSTEM PROTEIN TOLR"/>
    <property type="match status" value="1"/>
</dbReference>
<dbReference type="InterPro" id="IPR003400">
    <property type="entry name" value="ExbD"/>
</dbReference>
<evidence type="ECO:0000256" key="10">
    <source>
        <dbReference type="RuleBase" id="RU003879"/>
    </source>
</evidence>
<dbReference type="GO" id="GO:0022857">
    <property type="term" value="F:transmembrane transporter activity"/>
    <property type="evidence" value="ECO:0007669"/>
    <property type="project" value="InterPro"/>
</dbReference>
<reference evidence="12 13" key="1">
    <citation type="submission" date="2017-04" db="EMBL/GenBank/DDBJ databases">
        <authorList>
            <person name="Afonso C.L."/>
            <person name="Miller P.J."/>
            <person name="Scott M.A."/>
            <person name="Spackman E."/>
            <person name="Goraichik I."/>
            <person name="Dimitrov K.M."/>
            <person name="Suarez D.L."/>
            <person name="Swayne D.E."/>
        </authorList>
    </citation>
    <scope>NUCLEOTIDE SEQUENCE [LARGE SCALE GENOMIC DNA]</scope>
    <source>
        <strain evidence="12 13">DSM 13146</strain>
    </source>
</reference>
<evidence type="ECO:0000256" key="11">
    <source>
        <dbReference type="SAM" id="Phobius"/>
    </source>
</evidence>
<keyword evidence="8 11" id="KW-0472">Membrane</keyword>
<evidence type="ECO:0000256" key="4">
    <source>
        <dbReference type="ARBA" id="ARBA00022519"/>
    </source>
</evidence>
<dbReference type="Proteomes" id="UP000192783">
    <property type="component" value="Unassembled WGS sequence"/>
</dbReference>
<evidence type="ECO:0000256" key="2">
    <source>
        <dbReference type="ARBA" id="ARBA00005811"/>
    </source>
</evidence>
<keyword evidence="6 10" id="KW-0812">Transmembrane</keyword>
<feature type="transmembrane region" description="Helical" evidence="11">
    <location>
        <begin position="20"/>
        <end position="38"/>
    </location>
</feature>
<accession>A0A1W1X2F1</accession>
<comment type="subcellular location">
    <subcellularLocation>
        <location evidence="1">Cell membrane</location>
        <topology evidence="1">Single-pass membrane protein</topology>
    </subcellularLocation>
    <subcellularLocation>
        <location evidence="10">Cell membrane</location>
        <topology evidence="10">Single-pass type II membrane protein</topology>
    </subcellularLocation>
</comment>
<dbReference type="GO" id="GO:0015031">
    <property type="term" value="P:protein transport"/>
    <property type="evidence" value="ECO:0007669"/>
    <property type="project" value="UniProtKB-KW"/>
</dbReference>
<keyword evidence="4" id="KW-0997">Cell inner membrane</keyword>
<keyword evidence="10" id="KW-0813">Transport</keyword>
<name>A0A1W1X2F1_9BACT</name>
<evidence type="ECO:0000256" key="5">
    <source>
        <dbReference type="ARBA" id="ARBA00022618"/>
    </source>
</evidence>
<dbReference type="Pfam" id="PF02472">
    <property type="entry name" value="ExbD"/>
    <property type="match status" value="1"/>
</dbReference>
<proteinExistence type="inferred from homology"/>
<dbReference type="Gene3D" id="3.30.420.270">
    <property type="match status" value="1"/>
</dbReference>
<dbReference type="STRING" id="1121390.SAMN02746041_00457"/>
<evidence type="ECO:0000313" key="13">
    <source>
        <dbReference type="Proteomes" id="UP000192783"/>
    </source>
</evidence>
<sequence>MKIPESRQRLMSEINVTPFVDVMLVLLIIFMVTAPMMMQGIDVNLPEVEAPAIPTEQERLVVTIDAQKKVYINEYPVALDVLGPKLAAIYRNTGGTQGVFLRSDAAIPYGYVMHVMSLIRQAGIDQIGLVTEPVGAPAESRGD</sequence>
<keyword evidence="5 12" id="KW-0132">Cell division</keyword>
<evidence type="ECO:0000256" key="6">
    <source>
        <dbReference type="ARBA" id="ARBA00022692"/>
    </source>
</evidence>
<organism evidence="12 13">
    <name type="scientific">Desulfacinum hydrothermale DSM 13146</name>
    <dbReference type="NCBI Taxonomy" id="1121390"/>
    <lineage>
        <taxon>Bacteria</taxon>
        <taxon>Pseudomonadati</taxon>
        <taxon>Thermodesulfobacteriota</taxon>
        <taxon>Syntrophobacteria</taxon>
        <taxon>Syntrophobacterales</taxon>
        <taxon>Syntrophobacteraceae</taxon>
        <taxon>Desulfacinum</taxon>
    </lineage>
</organism>
<dbReference type="AlphaFoldDB" id="A0A1W1X2F1"/>
<dbReference type="EMBL" id="FWXF01000001">
    <property type="protein sequence ID" value="SMC18077.1"/>
    <property type="molecule type" value="Genomic_DNA"/>
</dbReference>
<dbReference type="NCBIfam" id="TIGR02801">
    <property type="entry name" value="tolR"/>
    <property type="match status" value="1"/>
</dbReference>
<evidence type="ECO:0000256" key="3">
    <source>
        <dbReference type="ARBA" id="ARBA00022475"/>
    </source>
</evidence>
<evidence type="ECO:0000256" key="1">
    <source>
        <dbReference type="ARBA" id="ARBA00004162"/>
    </source>
</evidence>
<keyword evidence="3" id="KW-1003">Cell membrane</keyword>
<evidence type="ECO:0000256" key="8">
    <source>
        <dbReference type="ARBA" id="ARBA00023136"/>
    </source>
</evidence>
<evidence type="ECO:0000256" key="9">
    <source>
        <dbReference type="ARBA" id="ARBA00023306"/>
    </source>
</evidence>
<dbReference type="RefSeq" id="WP_084055909.1">
    <property type="nucleotide sequence ID" value="NZ_FWXF01000001.1"/>
</dbReference>